<gene>
    <name evidence="2" type="ORF">NQ314_015029</name>
</gene>
<feature type="transmembrane region" description="Helical" evidence="1">
    <location>
        <begin position="112"/>
        <end position="129"/>
    </location>
</feature>
<keyword evidence="3" id="KW-1185">Reference proteome</keyword>
<comment type="caution">
    <text evidence="2">The sequence shown here is derived from an EMBL/GenBank/DDBJ whole genome shotgun (WGS) entry which is preliminary data.</text>
</comment>
<protein>
    <recommendedName>
        <fullName evidence="4">Nuclease HARBI1</fullName>
    </recommendedName>
</protein>
<keyword evidence="1" id="KW-0812">Transmembrane</keyword>
<dbReference type="EMBL" id="JANEYF010004173">
    <property type="protein sequence ID" value="KAJ8932013.1"/>
    <property type="molecule type" value="Genomic_DNA"/>
</dbReference>
<dbReference type="Proteomes" id="UP001162156">
    <property type="component" value="Unassembled WGS sequence"/>
</dbReference>
<dbReference type="AlphaFoldDB" id="A0AAV8WZY9"/>
<feature type="non-terminal residue" evidence="2">
    <location>
        <position position="1"/>
    </location>
</feature>
<reference evidence="2" key="1">
    <citation type="journal article" date="2023" name="Insect Mol. Biol.">
        <title>Genome sequencing provides insights into the evolution of gene families encoding plant cell wall-degrading enzymes in longhorned beetles.</title>
        <authorList>
            <person name="Shin N.R."/>
            <person name="Okamura Y."/>
            <person name="Kirsch R."/>
            <person name="Pauchet Y."/>
        </authorList>
    </citation>
    <scope>NUCLEOTIDE SEQUENCE</scope>
    <source>
        <strain evidence="2">RBIC_L_NR</strain>
    </source>
</reference>
<evidence type="ECO:0000313" key="3">
    <source>
        <dbReference type="Proteomes" id="UP001162156"/>
    </source>
</evidence>
<evidence type="ECO:0000256" key="1">
    <source>
        <dbReference type="SAM" id="Phobius"/>
    </source>
</evidence>
<sequence length="132" mass="15384">YCIEGDSEKVTPLKDITVSLWFAANEATSFREVSDRFDITKSTLFKIVRVTYFLSNLYPRVTKWSNDLEKVEIETNFRNSNCPGVVGIIDDTHIRIDKPAEDRDSYLNRKHFYSIQVIISIIVYTYITGQYL</sequence>
<name>A0AAV8WZY9_9CUCU</name>
<evidence type="ECO:0000313" key="2">
    <source>
        <dbReference type="EMBL" id="KAJ8932013.1"/>
    </source>
</evidence>
<proteinExistence type="predicted"/>
<keyword evidence="1" id="KW-1133">Transmembrane helix</keyword>
<evidence type="ECO:0008006" key="4">
    <source>
        <dbReference type="Google" id="ProtNLM"/>
    </source>
</evidence>
<organism evidence="2 3">
    <name type="scientific">Rhamnusium bicolor</name>
    <dbReference type="NCBI Taxonomy" id="1586634"/>
    <lineage>
        <taxon>Eukaryota</taxon>
        <taxon>Metazoa</taxon>
        <taxon>Ecdysozoa</taxon>
        <taxon>Arthropoda</taxon>
        <taxon>Hexapoda</taxon>
        <taxon>Insecta</taxon>
        <taxon>Pterygota</taxon>
        <taxon>Neoptera</taxon>
        <taxon>Endopterygota</taxon>
        <taxon>Coleoptera</taxon>
        <taxon>Polyphaga</taxon>
        <taxon>Cucujiformia</taxon>
        <taxon>Chrysomeloidea</taxon>
        <taxon>Cerambycidae</taxon>
        <taxon>Lepturinae</taxon>
        <taxon>Rhagiini</taxon>
        <taxon>Rhamnusium</taxon>
    </lineage>
</organism>
<keyword evidence="1" id="KW-0472">Membrane</keyword>
<accession>A0AAV8WZY9</accession>